<dbReference type="SUPFAM" id="SSF101478">
    <property type="entry name" value="ADP-ribosylglycohydrolase"/>
    <property type="match status" value="1"/>
</dbReference>
<dbReference type="InterPro" id="IPR036705">
    <property type="entry name" value="Ribosyl_crysJ1_sf"/>
</dbReference>
<dbReference type="InterPro" id="IPR013479">
    <property type="entry name" value="ADP-ribosyl_diN_reduct_hydro"/>
</dbReference>
<sequence length="318" mass="34744">MFRTRRVTSRLAGSSLESRAVAAYWGMAMGDAMGATVEFMMPNEIQAKHGTHNSIDGGGWLNLKKGEVTDDTTMALALGEGILQANGGFDAIAIGDAFDRWMQSKPVDCGNTVRRGIVHFRQHRASGDVMVPENEFDGGNGACMRTLPIALATVGMLDEEMVHASRMQAHLTHHHPLSDAGTECINRMLHLALQEQDLAALLQGPVQQLIDQHKTFTFRRKREPSNPDGYIVDTLRAVFWSLFNTDNFEECLVDVVNRGGDADTTGAIAGAIAGALYGLPGLPVRWFNAMNRSVMRQCEEQAVALIRANPALRLQQAV</sequence>
<evidence type="ECO:0000313" key="2">
    <source>
        <dbReference type="EMBL" id="CRH04609.1"/>
    </source>
</evidence>
<dbReference type="EMBL" id="LO017727">
    <property type="protein sequence ID" value="CRH04609.1"/>
    <property type="molecule type" value="Genomic_DNA"/>
</dbReference>
<feature type="binding site" evidence="1">
    <location>
        <position position="263"/>
    </location>
    <ligand>
        <name>Mg(2+)</name>
        <dbReference type="ChEBI" id="CHEBI:18420"/>
        <label>1</label>
    </ligand>
</feature>
<feature type="binding site" evidence="1">
    <location>
        <position position="70"/>
    </location>
    <ligand>
        <name>Mg(2+)</name>
        <dbReference type="ChEBI" id="CHEBI:18420"/>
        <label>1</label>
    </ligand>
</feature>
<dbReference type="Gene3D" id="1.10.4080.10">
    <property type="entry name" value="ADP-ribosylation/Crystallin J1"/>
    <property type="match status" value="1"/>
</dbReference>
<dbReference type="Pfam" id="PF03747">
    <property type="entry name" value="ADP_ribosyl_GH"/>
    <property type="match status" value="1"/>
</dbReference>
<gene>
    <name evidence="2" type="ORF">MAGMO_0397</name>
</gene>
<feature type="binding site" evidence="1">
    <location>
        <position position="264"/>
    </location>
    <ligand>
        <name>Mg(2+)</name>
        <dbReference type="ChEBI" id="CHEBI:18420"/>
        <label>1</label>
    </ligand>
</feature>
<keyword evidence="2" id="KW-0378">Hydrolase</keyword>
<keyword evidence="1" id="KW-0479">Metal-binding</keyword>
<keyword evidence="1" id="KW-0460">Magnesium</keyword>
<dbReference type="InterPro" id="IPR050792">
    <property type="entry name" value="ADP-ribosylglycohydrolase"/>
</dbReference>
<dbReference type="EC" id="3.2.2.24" evidence="2"/>
<dbReference type="InterPro" id="IPR005502">
    <property type="entry name" value="Ribosyl_crysJ1"/>
</dbReference>
<reference evidence="2" key="1">
    <citation type="submission" date="2015-04" db="EMBL/GenBank/DDBJ databases">
        <authorList>
            <person name="Syromyatnikov M.Y."/>
            <person name="Popov V.N."/>
        </authorList>
    </citation>
    <scope>NUCLEOTIDE SEQUENCE</scope>
    <source>
        <strain evidence="2">MO-1</strain>
    </source>
</reference>
<dbReference type="GO" id="GO:0047407">
    <property type="term" value="F:ADP-ribosyl-[dinitrogen reductase] hydrolase activity"/>
    <property type="evidence" value="ECO:0007669"/>
    <property type="project" value="UniProtKB-EC"/>
</dbReference>
<dbReference type="AlphaFoldDB" id="A0A1S7LEY6"/>
<feature type="binding site" evidence="1">
    <location>
        <position position="261"/>
    </location>
    <ligand>
        <name>Mg(2+)</name>
        <dbReference type="ChEBI" id="CHEBI:18420"/>
        <label>1</label>
    </ligand>
</feature>
<feature type="binding site" evidence="1">
    <location>
        <position position="69"/>
    </location>
    <ligand>
        <name>Mg(2+)</name>
        <dbReference type="ChEBI" id="CHEBI:18420"/>
        <label>1</label>
    </ligand>
</feature>
<evidence type="ECO:0000256" key="1">
    <source>
        <dbReference type="PIRSR" id="PIRSR605502-1"/>
    </source>
</evidence>
<name>A0A1S7LEY6_MAGMO</name>
<dbReference type="PANTHER" id="PTHR16222:SF12">
    <property type="entry name" value="ADP-RIBOSYLGLYCOHYDROLASE-RELATED"/>
    <property type="match status" value="1"/>
</dbReference>
<organism evidence="2">
    <name type="scientific">Magnetococcus massalia (strain MO-1)</name>
    <dbReference type="NCBI Taxonomy" id="451514"/>
    <lineage>
        <taxon>Bacteria</taxon>
        <taxon>Pseudomonadati</taxon>
        <taxon>Pseudomonadota</taxon>
        <taxon>Magnetococcia</taxon>
        <taxon>Magnetococcales</taxon>
        <taxon>Magnetococcaceae</taxon>
        <taxon>Magnetococcus</taxon>
    </lineage>
</organism>
<keyword evidence="2" id="KW-0326">Glycosidase</keyword>
<dbReference type="PANTHER" id="PTHR16222">
    <property type="entry name" value="ADP-RIBOSYLGLYCOHYDROLASE"/>
    <property type="match status" value="1"/>
</dbReference>
<dbReference type="NCBIfam" id="TIGR02662">
    <property type="entry name" value="dinitro_DRAG"/>
    <property type="match status" value="1"/>
</dbReference>
<accession>A0A1S7LEY6</accession>
<comment type="cofactor">
    <cofactor evidence="1">
        <name>Mg(2+)</name>
        <dbReference type="ChEBI" id="CHEBI:18420"/>
    </cofactor>
    <text evidence="1">Binds 2 magnesium ions per subunit.</text>
</comment>
<dbReference type="GO" id="GO:0046872">
    <property type="term" value="F:metal ion binding"/>
    <property type="evidence" value="ECO:0007669"/>
    <property type="project" value="UniProtKB-KW"/>
</dbReference>
<feature type="binding site" evidence="1">
    <location>
        <position position="71"/>
    </location>
    <ligand>
        <name>Mg(2+)</name>
        <dbReference type="ChEBI" id="CHEBI:18420"/>
        <label>1</label>
    </ligand>
</feature>
<proteinExistence type="predicted"/>
<protein>
    <submittedName>
        <fullName evidence="2">Putative ADP-ribosyl-[dinitrogen reductase] glycohydrolase</fullName>
        <ecNumber evidence="2">3.2.2.24</ecNumber>
    </submittedName>
</protein>